<evidence type="ECO:0000313" key="1">
    <source>
        <dbReference type="EMBL" id="SNS77477.1"/>
    </source>
</evidence>
<reference evidence="1 2" key="1">
    <citation type="submission" date="2017-06" db="EMBL/GenBank/DDBJ databases">
        <authorList>
            <person name="Kim H.J."/>
            <person name="Triplett B.A."/>
        </authorList>
    </citation>
    <scope>NUCLEOTIDE SEQUENCE [LARGE SCALE GENOMIC DNA]</scope>
    <source>
        <strain evidence="1 2">DS15</strain>
    </source>
</reference>
<gene>
    <name evidence="1" type="ORF">SAMN06295955_10523</name>
</gene>
<protein>
    <submittedName>
        <fullName evidence="1">Uncharacterized protein</fullName>
    </submittedName>
</protein>
<dbReference type="AlphaFoldDB" id="A0A239H7X7"/>
<sequence>MRMPVELGYVAAELLHAETGMSREAILAETAEMQKAATLVLTQPLAVQAPSVCGSWAFTGNTDLPLPD</sequence>
<evidence type="ECO:0000313" key="2">
    <source>
        <dbReference type="Proteomes" id="UP000198339"/>
    </source>
</evidence>
<proteinExistence type="predicted"/>
<organism evidence="1 2">
    <name type="scientific">Sphingopyxis indica</name>
    <dbReference type="NCBI Taxonomy" id="436663"/>
    <lineage>
        <taxon>Bacteria</taxon>
        <taxon>Pseudomonadati</taxon>
        <taxon>Pseudomonadota</taxon>
        <taxon>Alphaproteobacteria</taxon>
        <taxon>Sphingomonadales</taxon>
        <taxon>Sphingomonadaceae</taxon>
        <taxon>Sphingopyxis</taxon>
    </lineage>
</organism>
<dbReference type="EMBL" id="FZPA01000005">
    <property type="protein sequence ID" value="SNS77477.1"/>
    <property type="molecule type" value="Genomic_DNA"/>
</dbReference>
<keyword evidence="2" id="KW-1185">Reference proteome</keyword>
<dbReference type="Proteomes" id="UP000198339">
    <property type="component" value="Unassembled WGS sequence"/>
</dbReference>
<accession>A0A239H7X7</accession>
<name>A0A239H7X7_9SPHN</name>